<protein>
    <submittedName>
        <fullName evidence="1">Uncharacterized protein</fullName>
    </submittedName>
</protein>
<dbReference type="EMBL" id="CP102845">
    <property type="protein sequence ID" value="UVF18819.1"/>
    <property type="molecule type" value="Genomic_DNA"/>
</dbReference>
<name>A0ABY5RS86_9HYPH</name>
<gene>
    <name evidence="1" type="ORF">HPT29_020405</name>
</gene>
<evidence type="ECO:0000313" key="1">
    <source>
        <dbReference type="EMBL" id="UVF18819.1"/>
    </source>
</evidence>
<reference evidence="1" key="1">
    <citation type="submission" date="2022-08" db="EMBL/GenBank/DDBJ databases">
        <title>Microvirga terrae sp. nov., isolated from soil.</title>
        <authorList>
            <person name="Kim K.H."/>
            <person name="Seo Y.L."/>
            <person name="Kim J.M."/>
            <person name="Lee J.K."/>
            <person name="Han D.M."/>
            <person name="Jeon C.O."/>
        </authorList>
    </citation>
    <scope>NUCLEOTIDE SEQUENCE</scope>
    <source>
        <strain evidence="1">R24</strain>
    </source>
</reference>
<organism evidence="1 2">
    <name type="scientific">Microvirga terrae</name>
    <dbReference type="NCBI Taxonomy" id="2740529"/>
    <lineage>
        <taxon>Bacteria</taxon>
        <taxon>Pseudomonadati</taxon>
        <taxon>Pseudomonadota</taxon>
        <taxon>Alphaproteobacteria</taxon>
        <taxon>Hyphomicrobiales</taxon>
        <taxon>Methylobacteriaceae</taxon>
        <taxon>Microvirga</taxon>
    </lineage>
</organism>
<dbReference type="Proteomes" id="UP001017257">
    <property type="component" value="Chromosome"/>
</dbReference>
<keyword evidence="2" id="KW-1185">Reference proteome</keyword>
<sequence>MTQLLRLSARPAASSLVSLQRLLSGFLETGRLEAPPYRAVGANWHYDDCD</sequence>
<evidence type="ECO:0000313" key="2">
    <source>
        <dbReference type="Proteomes" id="UP001017257"/>
    </source>
</evidence>
<dbReference type="RefSeq" id="WP_173947198.1">
    <property type="nucleotide sequence ID" value="NZ_CP102845.1"/>
</dbReference>
<proteinExistence type="predicted"/>
<accession>A0ABY5RS86</accession>